<gene>
    <name evidence="1" type="ORF">CQA58_07605</name>
</gene>
<accession>A0A3D8IWZ5</accession>
<reference evidence="1 2" key="1">
    <citation type="submission" date="2018-04" db="EMBL/GenBank/DDBJ databases">
        <title>Novel Campyloabacter and Helicobacter Species and Strains.</title>
        <authorList>
            <person name="Mannion A.J."/>
            <person name="Shen Z."/>
            <person name="Fox J.G."/>
        </authorList>
    </citation>
    <scope>NUCLEOTIDE SEQUENCE [LARGE SCALE GENOMIC DNA]</scope>
    <source>
        <strain evidence="1 2">MIT 04-9366</strain>
    </source>
</reference>
<dbReference type="EMBL" id="NXLV01000019">
    <property type="protein sequence ID" value="RDU69134.1"/>
    <property type="molecule type" value="Genomic_DNA"/>
</dbReference>
<comment type="caution">
    <text evidence="1">The sequence shown here is derived from an EMBL/GenBank/DDBJ whole genome shotgun (WGS) entry which is preliminary data.</text>
</comment>
<evidence type="ECO:0000313" key="2">
    <source>
        <dbReference type="Proteomes" id="UP000257045"/>
    </source>
</evidence>
<keyword evidence="2" id="KW-1185">Reference proteome</keyword>
<dbReference type="Proteomes" id="UP000257045">
    <property type="component" value="Unassembled WGS sequence"/>
</dbReference>
<evidence type="ECO:0000313" key="1">
    <source>
        <dbReference type="EMBL" id="RDU69134.1"/>
    </source>
</evidence>
<protein>
    <submittedName>
        <fullName evidence="1">Uncharacterized protein</fullName>
    </submittedName>
</protein>
<dbReference type="AlphaFoldDB" id="A0A3D8IWZ5"/>
<proteinExistence type="predicted"/>
<name>A0A3D8IWZ5_9HELI</name>
<organism evidence="1 2">
    <name type="scientific">Helicobacter brantae</name>
    <dbReference type="NCBI Taxonomy" id="375927"/>
    <lineage>
        <taxon>Bacteria</taxon>
        <taxon>Pseudomonadati</taxon>
        <taxon>Campylobacterota</taxon>
        <taxon>Epsilonproteobacteria</taxon>
        <taxon>Campylobacterales</taxon>
        <taxon>Helicobacteraceae</taxon>
        <taxon>Helicobacter</taxon>
    </lineage>
</organism>
<sequence>MTHYYCIPNKINNFKSYIHLDENIYFNLIREITNTFEVYQVFRPKFLSKITKKQKITLDEFSQLEEKIPYRIKSSSLRDWESFDCYEWMQSYHSDHILIIEKPKIVFYVTCHCFIRVFINEKNIKTIAPILKKHDFFLDRNIARSEKSRRIYARQRKLSSHQVAKLIEKEQYERLVYLFQMEEDFLSPPSHHSNRFFITLWDHWIKDNQEFKRLIVEYFPNAYLLKTQPTLMSQKQANEDKLLNFLMWLSSKSEVYRIYLDNQKLVLKKMYRQDLINSFYMGARLGRGYSLYFPKTKILINTINEDYCMEAFIFDKNKEIKTKIQEMELYVLN</sequence>